<proteinExistence type="predicted"/>
<dbReference type="InterPro" id="IPR036390">
    <property type="entry name" value="WH_DNA-bd_sf"/>
</dbReference>
<gene>
    <name evidence="3" type="ORF">CLOSAC_18470</name>
</gene>
<dbReference type="SUPFAM" id="SSF46785">
    <property type="entry name" value="Winged helix' DNA-binding domain"/>
    <property type="match status" value="1"/>
</dbReference>
<feature type="domain" description="Transcription regulator PadR N-terminal" evidence="2">
    <location>
        <begin position="8"/>
        <end position="76"/>
    </location>
</feature>
<evidence type="ECO:0000313" key="4">
    <source>
        <dbReference type="Proteomes" id="UP000191154"/>
    </source>
</evidence>
<dbReference type="Gene3D" id="1.10.10.10">
    <property type="entry name" value="Winged helix-like DNA-binding domain superfamily/Winged helix DNA-binding domain"/>
    <property type="match status" value="1"/>
</dbReference>
<protein>
    <submittedName>
        <fullName evidence="3">Transcriptional regulator PadR-like family protein</fullName>
    </submittedName>
</protein>
<evidence type="ECO:0000256" key="1">
    <source>
        <dbReference type="SAM" id="Coils"/>
    </source>
</evidence>
<accession>A0A1S8NBW2</accession>
<dbReference type="RefSeq" id="WP_077865153.1">
    <property type="nucleotide sequence ID" value="NZ_LZYZ01000003.1"/>
</dbReference>
<evidence type="ECO:0000259" key="2">
    <source>
        <dbReference type="Pfam" id="PF03551"/>
    </source>
</evidence>
<dbReference type="EMBL" id="LZYZ01000003">
    <property type="protein sequence ID" value="OOM13761.1"/>
    <property type="molecule type" value="Genomic_DNA"/>
</dbReference>
<organism evidence="3 4">
    <name type="scientific">Clostridium saccharobutylicum</name>
    <dbReference type="NCBI Taxonomy" id="169679"/>
    <lineage>
        <taxon>Bacteria</taxon>
        <taxon>Bacillati</taxon>
        <taxon>Bacillota</taxon>
        <taxon>Clostridia</taxon>
        <taxon>Eubacteriales</taxon>
        <taxon>Clostridiaceae</taxon>
        <taxon>Clostridium</taxon>
    </lineage>
</organism>
<dbReference type="AlphaFoldDB" id="A0A1S8NBW2"/>
<dbReference type="PANTHER" id="PTHR43252">
    <property type="entry name" value="TRANSCRIPTIONAL REGULATOR YQJI"/>
    <property type="match status" value="1"/>
</dbReference>
<feature type="coiled-coil region" evidence="1">
    <location>
        <begin position="115"/>
        <end position="146"/>
    </location>
</feature>
<dbReference type="PANTHER" id="PTHR43252:SF7">
    <property type="entry name" value="TRANSCRIPTIONAL REGULATOR YQJI"/>
    <property type="match status" value="1"/>
</dbReference>
<keyword evidence="1" id="KW-0175">Coiled coil</keyword>
<dbReference type="InterPro" id="IPR036388">
    <property type="entry name" value="WH-like_DNA-bd_sf"/>
</dbReference>
<dbReference type="InterPro" id="IPR005149">
    <property type="entry name" value="Tscrpt_reg_PadR_N"/>
</dbReference>
<dbReference type="Pfam" id="PF03551">
    <property type="entry name" value="PadR"/>
    <property type="match status" value="1"/>
</dbReference>
<sequence length="176" mass="20854">MTQIEIILLALLYDKDCHGYEFEQIIEKEKMRMWTHIGFSSIYNALNKLEHCDYIVSRLEKGNGSSSKRVYSIKDESKKIVKENIKKMISEYKSNPNDFKIGFIFSYLLSTNELNEALTKHKESLIERKENLKNEQLNVVRSEERKALFERTIAFLETDILWLDKCIEQNSNINYK</sequence>
<dbReference type="Proteomes" id="UP000191154">
    <property type="component" value="Unassembled WGS sequence"/>
</dbReference>
<name>A0A1S8NBW2_CLOSA</name>
<reference evidence="3 4" key="1">
    <citation type="submission" date="2016-05" db="EMBL/GenBank/DDBJ databases">
        <title>Microbial solvent formation.</title>
        <authorList>
            <person name="Poehlein A."/>
            <person name="Montoya Solano J.D."/>
            <person name="Flitsch S."/>
            <person name="Krabben P."/>
            <person name="Duerre P."/>
            <person name="Daniel R."/>
        </authorList>
    </citation>
    <scope>NUCLEOTIDE SEQUENCE [LARGE SCALE GENOMIC DNA]</scope>
    <source>
        <strain evidence="3 4">L1-8</strain>
    </source>
</reference>
<comment type="caution">
    <text evidence="3">The sequence shown here is derived from an EMBL/GenBank/DDBJ whole genome shotgun (WGS) entry which is preliminary data.</text>
</comment>
<evidence type="ECO:0000313" key="3">
    <source>
        <dbReference type="EMBL" id="OOM13761.1"/>
    </source>
</evidence>